<protein>
    <submittedName>
        <fullName evidence="2">Type II secretion system protein GspM</fullName>
    </submittedName>
</protein>
<gene>
    <name evidence="2" type="primary">gspM</name>
    <name evidence="2" type="ORF">LQG66_16940</name>
</gene>
<dbReference type="EMBL" id="CP088156">
    <property type="protein sequence ID" value="UFZ07879.1"/>
    <property type="molecule type" value="Genomic_DNA"/>
</dbReference>
<keyword evidence="1" id="KW-0812">Transmembrane</keyword>
<accession>A0ABY3RKT0</accession>
<evidence type="ECO:0000313" key="3">
    <source>
        <dbReference type="Proteomes" id="UP001431010"/>
    </source>
</evidence>
<keyword evidence="1" id="KW-1133">Transmembrane helix</keyword>
<keyword evidence="1" id="KW-0472">Membrane</keyword>
<sequence>MKITKLLTDGPAPPSIAAIVYGGLLLVLIAATALPIKGLLDQRAELVSLADTLRLLDAHAMPAAHQDSGGDASMAGPAFLEGSTVTVAGAALLQRLGDVVTRHGGSLSSSQLDLQGPRAKDGHISVIANFEVGQPALQPILYDLEAGMPCLFVDELVIEARSPLTTPSEQLRVLMTISGQWQGPQ</sequence>
<evidence type="ECO:0000256" key="1">
    <source>
        <dbReference type="SAM" id="Phobius"/>
    </source>
</evidence>
<keyword evidence="3" id="KW-1185">Reference proteome</keyword>
<proteinExistence type="predicted"/>
<reference evidence="2" key="1">
    <citation type="journal article" date="2024" name="Antonie Van Leeuwenhoek">
        <title>Bradyrhizobium ontarionense sp. nov., a novel bacterial symbiont isolated from Aeschynomene indica (Indian jointvetch), harbours photosynthesis, nitrogen fixation and nitrous oxide (N2O) reductase genes.</title>
        <authorList>
            <person name="Bromfield E.S.P."/>
            <person name="Cloutier S."/>
        </authorList>
    </citation>
    <scope>NUCLEOTIDE SEQUENCE</scope>
    <source>
        <strain evidence="2">A19</strain>
    </source>
</reference>
<feature type="transmembrane region" description="Helical" evidence="1">
    <location>
        <begin position="16"/>
        <end position="36"/>
    </location>
</feature>
<dbReference type="Proteomes" id="UP001431010">
    <property type="component" value="Chromosome"/>
</dbReference>
<dbReference type="InterPro" id="IPR034756">
    <property type="entry name" value="T2SSM_b"/>
</dbReference>
<dbReference type="Pfam" id="PF10741">
    <property type="entry name" value="T2SSM_b"/>
    <property type="match status" value="1"/>
</dbReference>
<name>A0ABY3RKT0_9BRAD</name>
<evidence type="ECO:0000313" key="2">
    <source>
        <dbReference type="EMBL" id="UFZ07879.1"/>
    </source>
</evidence>
<organism evidence="2 3">
    <name type="scientific">Bradyrhizobium ontarionense</name>
    <dbReference type="NCBI Taxonomy" id="2898149"/>
    <lineage>
        <taxon>Bacteria</taxon>
        <taxon>Pseudomonadati</taxon>
        <taxon>Pseudomonadota</taxon>
        <taxon>Alphaproteobacteria</taxon>
        <taxon>Hyphomicrobiales</taxon>
        <taxon>Nitrobacteraceae</taxon>
        <taxon>Bradyrhizobium</taxon>
    </lineage>
</organism>
<dbReference type="NCBIfam" id="NF040576">
    <property type="entry name" value="T2SS_GspM_XpsM"/>
    <property type="match status" value="1"/>
</dbReference>
<dbReference type="RefSeq" id="WP_231327328.1">
    <property type="nucleotide sequence ID" value="NZ_CP088156.1"/>
</dbReference>